<proteinExistence type="predicted"/>
<evidence type="ECO:0000313" key="2">
    <source>
        <dbReference type="Proteomes" id="UP001060085"/>
    </source>
</evidence>
<protein>
    <submittedName>
        <fullName evidence="1">Uncharacterized protein</fullName>
    </submittedName>
</protein>
<keyword evidence="2" id="KW-1185">Reference proteome</keyword>
<sequence length="286" mass="32781">MISLSTGSFRGQLLPPTAAGNRYVSQVSEFESGLSISTHQDDDKANRTEHYYSRNSLKFWNKFYKRHKDKFFKDRHYLKKDWGKYFSDDDNKSAEGKVVLEVGCGAGNTIFPLIDAYPKLYVHACDFSPEAIDLVKSNTSFNDDRINVFLCDIAKDDLSVQIKPSSVDVAILIFVLSAVSPNKMLLVLQNLKRVLKPNGHVLLRDYAAGDFAQVKLQNKNQIISENFYFREDGTCSFYFSEDFLSSLFVTCGFKTVVVNTYCREIENRSKNITMSRRWVRAIFSRL</sequence>
<name>A0ACC0AYK6_CATRO</name>
<accession>A0ACC0AYK6</accession>
<evidence type="ECO:0000313" key="1">
    <source>
        <dbReference type="EMBL" id="KAI5665430.1"/>
    </source>
</evidence>
<reference evidence="2" key="1">
    <citation type="journal article" date="2023" name="Nat. Plants">
        <title>Single-cell RNA sequencing provides a high-resolution roadmap for understanding the multicellular compartmentation of specialized metabolism.</title>
        <authorList>
            <person name="Sun S."/>
            <person name="Shen X."/>
            <person name="Li Y."/>
            <person name="Li Y."/>
            <person name="Wang S."/>
            <person name="Li R."/>
            <person name="Zhang H."/>
            <person name="Shen G."/>
            <person name="Guo B."/>
            <person name="Wei J."/>
            <person name="Xu J."/>
            <person name="St-Pierre B."/>
            <person name="Chen S."/>
            <person name="Sun C."/>
        </authorList>
    </citation>
    <scope>NUCLEOTIDE SEQUENCE [LARGE SCALE GENOMIC DNA]</scope>
</reference>
<dbReference type="EMBL" id="CM044704">
    <property type="protein sequence ID" value="KAI5665430.1"/>
    <property type="molecule type" value="Genomic_DNA"/>
</dbReference>
<gene>
    <name evidence="1" type="ORF">M9H77_15283</name>
</gene>
<comment type="caution">
    <text evidence="1">The sequence shown here is derived from an EMBL/GenBank/DDBJ whole genome shotgun (WGS) entry which is preliminary data.</text>
</comment>
<dbReference type="Proteomes" id="UP001060085">
    <property type="component" value="Linkage Group LG04"/>
</dbReference>
<organism evidence="1 2">
    <name type="scientific">Catharanthus roseus</name>
    <name type="common">Madagascar periwinkle</name>
    <name type="synonym">Vinca rosea</name>
    <dbReference type="NCBI Taxonomy" id="4058"/>
    <lineage>
        <taxon>Eukaryota</taxon>
        <taxon>Viridiplantae</taxon>
        <taxon>Streptophyta</taxon>
        <taxon>Embryophyta</taxon>
        <taxon>Tracheophyta</taxon>
        <taxon>Spermatophyta</taxon>
        <taxon>Magnoliopsida</taxon>
        <taxon>eudicotyledons</taxon>
        <taxon>Gunneridae</taxon>
        <taxon>Pentapetalae</taxon>
        <taxon>asterids</taxon>
        <taxon>lamiids</taxon>
        <taxon>Gentianales</taxon>
        <taxon>Apocynaceae</taxon>
        <taxon>Rauvolfioideae</taxon>
        <taxon>Vinceae</taxon>
        <taxon>Catharanthinae</taxon>
        <taxon>Catharanthus</taxon>
    </lineage>
</organism>